<dbReference type="PROSITE" id="PS51420">
    <property type="entry name" value="RHO"/>
    <property type="match status" value="1"/>
</dbReference>
<dbReference type="PROSITE" id="PS51419">
    <property type="entry name" value="RAB"/>
    <property type="match status" value="1"/>
</dbReference>
<accession>A0A6C0J6J0</accession>
<dbReference type="SMART" id="SM00176">
    <property type="entry name" value="RAN"/>
    <property type="match status" value="1"/>
</dbReference>
<dbReference type="PROSITE" id="PS51421">
    <property type="entry name" value="RAS"/>
    <property type="match status" value="1"/>
</dbReference>
<proteinExistence type="predicted"/>
<dbReference type="NCBIfam" id="TIGR00231">
    <property type="entry name" value="small_GTP"/>
    <property type="match status" value="1"/>
</dbReference>
<dbReference type="GO" id="GO:0003924">
    <property type="term" value="F:GTPase activity"/>
    <property type="evidence" value="ECO:0007669"/>
    <property type="project" value="InterPro"/>
</dbReference>
<dbReference type="SMART" id="SM00173">
    <property type="entry name" value="RAS"/>
    <property type="match status" value="1"/>
</dbReference>
<dbReference type="GO" id="GO:0005525">
    <property type="term" value="F:GTP binding"/>
    <property type="evidence" value="ECO:0007669"/>
    <property type="project" value="UniProtKB-KW"/>
</dbReference>
<dbReference type="Gene3D" id="3.40.50.300">
    <property type="entry name" value="P-loop containing nucleotide triphosphate hydrolases"/>
    <property type="match status" value="1"/>
</dbReference>
<dbReference type="Pfam" id="PF00071">
    <property type="entry name" value="Ras"/>
    <property type="match status" value="1"/>
</dbReference>
<dbReference type="EMBL" id="MN740331">
    <property type="protein sequence ID" value="QHU00903.1"/>
    <property type="molecule type" value="Genomic_DNA"/>
</dbReference>
<reference evidence="3" key="1">
    <citation type="journal article" date="2020" name="Nature">
        <title>Giant virus diversity and host interactions through global metagenomics.</title>
        <authorList>
            <person name="Schulz F."/>
            <person name="Roux S."/>
            <person name="Paez-Espino D."/>
            <person name="Jungbluth S."/>
            <person name="Walsh D.A."/>
            <person name="Denef V.J."/>
            <person name="McMahon K.D."/>
            <person name="Konstantinidis K.T."/>
            <person name="Eloe-Fadrosh E.A."/>
            <person name="Kyrpides N.C."/>
            <person name="Woyke T."/>
        </authorList>
    </citation>
    <scope>NUCLEOTIDE SEQUENCE</scope>
    <source>
        <strain evidence="3">GVMAG-M-3300025860-20</strain>
    </source>
</reference>
<dbReference type="InterPro" id="IPR027417">
    <property type="entry name" value="P-loop_NTPase"/>
</dbReference>
<dbReference type="PROSITE" id="PS51417">
    <property type="entry name" value="ARF"/>
    <property type="match status" value="1"/>
</dbReference>
<evidence type="ECO:0000256" key="1">
    <source>
        <dbReference type="ARBA" id="ARBA00022741"/>
    </source>
</evidence>
<name>A0A6C0J6J0_9ZZZZ</name>
<keyword evidence="2" id="KW-0342">GTP-binding</keyword>
<keyword evidence="1" id="KW-0547">Nucleotide-binding</keyword>
<dbReference type="AlphaFoldDB" id="A0A6C0J6J0"/>
<sequence length="199" mass="23077">MNNEYSDTFKILTIGDTCVGKTSLLYRSQENIFRADTKNTIGIDFTQRDLERNYKKYKLYIWDTAGQERFKSVTRAYYRDAHAAFLVFDLTNPESLQNIRTWYKDLMNKFNYNGNSSKPIVLLIGNKSDLTKTVKHSDIIELVDELKIPIYLNTSAKTGEHVDDMFESLLDLLITNNNINKAYNSIHLSRSSKTSRCCK</sequence>
<dbReference type="SUPFAM" id="SSF52540">
    <property type="entry name" value="P-loop containing nucleoside triphosphate hydrolases"/>
    <property type="match status" value="1"/>
</dbReference>
<evidence type="ECO:0000256" key="2">
    <source>
        <dbReference type="ARBA" id="ARBA00023134"/>
    </source>
</evidence>
<dbReference type="CDD" id="cd00154">
    <property type="entry name" value="Rab"/>
    <property type="match status" value="1"/>
</dbReference>
<dbReference type="SMART" id="SM00174">
    <property type="entry name" value="RHO"/>
    <property type="match status" value="1"/>
</dbReference>
<dbReference type="FunFam" id="3.40.50.300:FF:001204">
    <property type="entry name" value="Small GTP-binding protein, putative"/>
    <property type="match status" value="1"/>
</dbReference>
<dbReference type="InterPro" id="IPR005225">
    <property type="entry name" value="Small_GTP-bd"/>
</dbReference>
<dbReference type="InterPro" id="IPR050227">
    <property type="entry name" value="Rab"/>
</dbReference>
<dbReference type="PANTHER" id="PTHR47977">
    <property type="entry name" value="RAS-RELATED PROTEIN RAB"/>
    <property type="match status" value="1"/>
</dbReference>
<dbReference type="PRINTS" id="PR00449">
    <property type="entry name" value="RASTRNSFRMNG"/>
</dbReference>
<organism evidence="3">
    <name type="scientific">viral metagenome</name>
    <dbReference type="NCBI Taxonomy" id="1070528"/>
    <lineage>
        <taxon>unclassified sequences</taxon>
        <taxon>metagenomes</taxon>
        <taxon>organismal metagenomes</taxon>
    </lineage>
</organism>
<dbReference type="SMART" id="SM00177">
    <property type="entry name" value="ARF"/>
    <property type="match status" value="1"/>
</dbReference>
<evidence type="ECO:0000313" key="3">
    <source>
        <dbReference type="EMBL" id="QHU00903.1"/>
    </source>
</evidence>
<protein>
    <submittedName>
        <fullName evidence="3">Uncharacterized protein</fullName>
    </submittedName>
</protein>
<dbReference type="InterPro" id="IPR001806">
    <property type="entry name" value="Small_GTPase"/>
</dbReference>
<dbReference type="SMART" id="SM00175">
    <property type="entry name" value="RAB"/>
    <property type="match status" value="1"/>
</dbReference>